<evidence type="ECO:0000256" key="1">
    <source>
        <dbReference type="SAM" id="MobiDB-lite"/>
    </source>
</evidence>
<dbReference type="Proteomes" id="UP000695022">
    <property type="component" value="Unplaced"/>
</dbReference>
<feature type="compositionally biased region" description="Low complexity" evidence="1">
    <location>
        <begin position="225"/>
        <end position="234"/>
    </location>
</feature>
<accession>A0ABM1EBF4</accession>
<feature type="region of interest" description="Disordered" evidence="1">
    <location>
        <begin position="406"/>
        <end position="426"/>
    </location>
</feature>
<dbReference type="GeneID" id="106810617"/>
<protein>
    <submittedName>
        <fullName evidence="3">Uncharacterized protein LOC106810617</fullName>
    </submittedName>
</protein>
<feature type="compositionally biased region" description="Low complexity" evidence="1">
    <location>
        <begin position="411"/>
        <end position="426"/>
    </location>
</feature>
<proteinExistence type="predicted"/>
<reference evidence="3" key="1">
    <citation type="submission" date="2025-08" db="UniProtKB">
        <authorList>
            <consortium name="RefSeq"/>
        </authorList>
    </citation>
    <scope>IDENTIFICATION</scope>
</reference>
<dbReference type="RefSeq" id="XP_014669525.1">
    <property type="nucleotide sequence ID" value="XM_014814039.1"/>
</dbReference>
<name>A0ABM1EBF4_PRICU</name>
<evidence type="ECO:0000313" key="2">
    <source>
        <dbReference type="Proteomes" id="UP000695022"/>
    </source>
</evidence>
<gene>
    <name evidence="3" type="primary">LOC106810617</name>
</gene>
<sequence>MYSEAVDCRHFPANGVMADEKNEGSDAASVTANSTENGGFASTAETLCERLGFELNDEYVVKMLARGKSAERCQFKREVRNACKNLNVHSLKDRDGVQRVADFLFELFNNLIPHGTLQRETKDHLKNIRDMLQKQLKKSAMGSFPKTKYLNDQQTDHNSEGDDAADDDSRSATSDDDCASAAATAAPPDEEAVVDEEPGRPRRAKKRPMFDYEDIVHTSTPKPPTAAGGAAAASKKSPLKALKVEAEPVEDAGDAAVAEVTAEVAAPLPRPNSAHSIDMVAPTGAALLPCNDIIHQELLSRHNVKVLIGKPRSIADAAPRRPKVNRSTQIAASCGACAERSSRQRTRASQTDAVQFVEDNKTAVLITRPTFKDFMTFIDNMMKLYERVAFDQGTDPVQVVLKPGAALAKQKGSGDSSKKNTSNSSS</sequence>
<keyword evidence="2" id="KW-1185">Reference proteome</keyword>
<evidence type="ECO:0000313" key="3">
    <source>
        <dbReference type="RefSeq" id="XP_014669525.1"/>
    </source>
</evidence>
<organism evidence="2 3">
    <name type="scientific">Priapulus caudatus</name>
    <name type="common">Priapulid worm</name>
    <dbReference type="NCBI Taxonomy" id="37621"/>
    <lineage>
        <taxon>Eukaryota</taxon>
        <taxon>Metazoa</taxon>
        <taxon>Ecdysozoa</taxon>
        <taxon>Scalidophora</taxon>
        <taxon>Priapulida</taxon>
        <taxon>Priapulimorpha</taxon>
        <taxon>Priapulimorphida</taxon>
        <taxon>Priapulidae</taxon>
        <taxon>Priapulus</taxon>
    </lineage>
</organism>
<feature type="region of interest" description="Disordered" evidence="1">
    <location>
        <begin position="139"/>
        <end position="234"/>
    </location>
</feature>